<proteinExistence type="predicted"/>
<evidence type="ECO:0000256" key="5">
    <source>
        <dbReference type="PROSITE-ProRule" id="PRU00169"/>
    </source>
</evidence>
<dbReference type="Pfam" id="PF00072">
    <property type="entry name" value="Response_reg"/>
    <property type="match status" value="1"/>
</dbReference>
<dbReference type="InterPro" id="IPR035965">
    <property type="entry name" value="PAS-like_dom_sf"/>
</dbReference>
<feature type="domain" description="Histidine kinase" evidence="6">
    <location>
        <begin position="186"/>
        <end position="403"/>
    </location>
</feature>
<dbReference type="GO" id="GO:0005886">
    <property type="term" value="C:plasma membrane"/>
    <property type="evidence" value="ECO:0007669"/>
    <property type="project" value="TreeGrafter"/>
</dbReference>
<dbReference type="SMART" id="SM00387">
    <property type="entry name" value="HATPase_c"/>
    <property type="match status" value="1"/>
</dbReference>
<dbReference type="OrthoDB" id="9784397at2"/>
<dbReference type="Proteomes" id="UP000321577">
    <property type="component" value="Unassembled WGS sequence"/>
</dbReference>
<name>A0A512MAN2_9BACT</name>
<dbReference type="PROSITE" id="PS50110">
    <property type="entry name" value="RESPONSE_REGULATORY"/>
    <property type="match status" value="1"/>
</dbReference>
<dbReference type="GO" id="GO:0000155">
    <property type="term" value="F:phosphorelay sensor kinase activity"/>
    <property type="evidence" value="ECO:0007669"/>
    <property type="project" value="TreeGrafter"/>
</dbReference>
<keyword evidence="9" id="KW-1185">Reference proteome</keyword>
<evidence type="ECO:0000256" key="1">
    <source>
        <dbReference type="ARBA" id="ARBA00000085"/>
    </source>
</evidence>
<dbReference type="AlphaFoldDB" id="A0A512MAN2"/>
<gene>
    <name evidence="8" type="ORF">BGE01nite_30790</name>
</gene>
<evidence type="ECO:0000259" key="7">
    <source>
        <dbReference type="PROSITE" id="PS50110"/>
    </source>
</evidence>
<dbReference type="Pfam" id="PF02518">
    <property type="entry name" value="HATPase_c"/>
    <property type="match status" value="1"/>
</dbReference>
<sequence>MTLAPDTLRPETLAELEASLDQMKTANYFLRVALDQVPEGLLIIEPEASGAYGPQILFSNAAAAVMVGVEPDKGLRGMTLSDLAVDERDAVTLLQSLSLAVENGGTHECECRLQNFYGHEAQRCRWRVRAVFNSLRKLLNFTLLVSPAPVPTISATATKTGPLKGDDLDASSDRLKKDNLAALAQGIAHDVNNLLGPVTIRLSDLVHKVGNSDAALQEDLQLIFSGLKRAKQFTSQVVTACKASPQAKKPVDLISIVKDTVKLASAGANVQVSVRLGDSLRWAVADGTKISQVVQNLIMNGIQAMPRGGHMDVDVENMDIALGQDAVLKPGLYVRLAVRDRGCGIAPENLARLFRESFTTKTDGNGIGLTTCKRFIKEHEGDIRVTSRLNVGTEFTVLLPAVPAPAPEARSAYVPGGLTPVPLKHGQGRVLIVDDEDDLRKVAHMILKRCGYEVVETDNGQDAIKIYQSLARTGTAPDVVLMDLTLRGGMNGGETASEILKFDPEARLVVTSGSVNEDVQMLFLEKGFVGVLPKPYEAGELTQMVHKVIAMMRRA</sequence>
<feature type="domain" description="Response regulatory" evidence="7">
    <location>
        <begin position="429"/>
        <end position="549"/>
    </location>
</feature>
<evidence type="ECO:0000256" key="4">
    <source>
        <dbReference type="ARBA" id="ARBA00022777"/>
    </source>
</evidence>
<dbReference type="Gene3D" id="1.10.287.130">
    <property type="match status" value="1"/>
</dbReference>
<dbReference type="PROSITE" id="PS50109">
    <property type="entry name" value="HIS_KIN"/>
    <property type="match status" value="1"/>
</dbReference>
<evidence type="ECO:0000256" key="3">
    <source>
        <dbReference type="ARBA" id="ARBA00022679"/>
    </source>
</evidence>
<dbReference type="InterPro" id="IPR004358">
    <property type="entry name" value="Sig_transdc_His_kin-like_C"/>
</dbReference>
<dbReference type="PANTHER" id="PTHR43047">
    <property type="entry name" value="TWO-COMPONENT HISTIDINE PROTEIN KINASE"/>
    <property type="match status" value="1"/>
</dbReference>
<dbReference type="CDD" id="cd00156">
    <property type="entry name" value="REC"/>
    <property type="match status" value="1"/>
</dbReference>
<keyword evidence="3" id="KW-0808">Transferase</keyword>
<accession>A0A512MAN2</accession>
<dbReference type="PANTHER" id="PTHR43047:SF62">
    <property type="entry name" value="SENSOR HISTIDINE KINASE DPIB"/>
    <property type="match status" value="1"/>
</dbReference>
<dbReference type="Gene3D" id="3.40.50.2300">
    <property type="match status" value="1"/>
</dbReference>
<dbReference type="GO" id="GO:0009927">
    <property type="term" value="F:histidine phosphotransfer kinase activity"/>
    <property type="evidence" value="ECO:0007669"/>
    <property type="project" value="TreeGrafter"/>
</dbReference>
<dbReference type="SMART" id="SM00448">
    <property type="entry name" value="REC"/>
    <property type="match status" value="1"/>
</dbReference>
<organism evidence="8 9">
    <name type="scientific">Brevifollis gellanilyticus</name>
    <dbReference type="NCBI Taxonomy" id="748831"/>
    <lineage>
        <taxon>Bacteria</taxon>
        <taxon>Pseudomonadati</taxon>
        <taxon>Verrucomicrobiota</taxon>
        <taxon>Verrucomicrobiia</taxon>
        <taxon>Verrucomicrobiales</taxon>
        <taxon>Verrucomicrobiaceae</taxon>
    </lineage>
</organism>
<keyword evidence="5" id="KW-0597">Phosphoprotein</keyword>
<dbReference type="SUPFAM" id="SSF55874">
    <property type="entry name" value="ATPase domain of HSP90 chaperone/DNA topoisomerase II/histidine kinase"/>
    <property type="match status" value="1"/>
</dbReference>
<dbReference type="InterPro" id="IPR001789">
    <property type="entry name" value="Sig_transdc_resp-reg_receiver"/>
</dbReference>
<keyword evidence="4" id="KW-0418">Kinase</keyword>
<dbReference type="EMBL" id="BKAG01000021">
    <property type="protein sequence ID" value="GEP43788.1"/>
    <property type="molecule type" value="Genomic_DNA"/>
</dbReference>
<reference evidence="8 9" key="1">
    <citation type="submission" date="2019-07" db="EMBL/GenBank/DDBJ databases">
        <title>Whole genome shotgun sequence of Brevifollis gellanilyticus NBRC 108608.</title>
        <authorList>
            <person name="Hosoyama A."/>
            <person name="Uohara A."/>
            <person name="Ohji S."/>
            <person name="Ichikawa N."/>
        </authorList>
    </citation>
    <scope>NUCLEOTIDE SEQUENCE [LARGE SCALE GENOMIC DNA]</scope>
    <source>
        <strain evidence="8 9">NBRC 108608</strain>
    </source>
</reference>
<dbReference type="Gene3D" id="3.30.565.10">
    <property type="entry name" value="Histidine kinase-like ATPase, C-terminal domain"/>
    <property type="match status" value="1"/>
</dbReference>
<dbReference type="RefSeq" id="WP_146851360.1">
    <property type="nucleotide sequence ID" value="NZ_BKAG01000021.1"/>
</dbReference>
<dbReference type="SUPFAM" id="SSF55785">
    <property type="entry name" value="PYP-like sensor domain (PAS domain)"/>
    <property type="match status" value="1"/>
</dbReference>
<evidence type="ECO:0000259" key="6">
    <source>
        <dbReference type="PROSITE" id="PS50109"/>
    </source>
</evidence>
<evidence type="ECO:0000256" key="2">
    <source>
        <dbReference type="ARBA" id="ARBA00012438"/>
    </source>
</evidence>
<dbReference type="SUPFAM" id="SSF52172">
    <property type="entry name" value="CheY-like"/>
    <property type="match status" value="1"/>
</dbReference>
<dbReference type="InterPro" id="IPR003594">
    <property type="entry name" value="HATPase_dom"/>
</dbReference>
<feature type="modified residue" description="4-aspartylphosphate" evidence="5">
    <location>
        <position position="483"/>
    </location>
</feature>
<comment type="catalytic activity">
    <reaction evidence="1">
        <text>ATP + protein L-histidine = ADP + protein N-phospho-L-histidine.</text>
        <dbReference type="EC" id="2.7.13.3"/>
    </reaction>
</comment>
<dbReference type="PRINTS" id="PR00344">
    <property type="entry name" value="BCTRLSENSOR"/>
</dbReference>
<protein>
    <recommendedName>
        <fullName evidence="2">histidine kinase</fullName>
        <ecNumber evidence="2">2.7.13.3</ecNumber>
    </recommendedName>
</protein>
<dbReference type="InterPro" id="IPR036890">
    <property type="entry name" value="HATPase_C_sf"/>
</dbReference>
<evidence type="ECO:0000313" key="9">
    <source>
        <dbReference type="Proteomes" id="UP000321577"/>
    </source>
</evidence>
<dbReference type="InterPro" id="IPR005467">
    <property type="entry name" value="His_kinase_dom"/>
</dbReference>
<dbReference type="InterPro" id="IPR011006">
    <property type="entry name" value="CheY-like_superfamily"/>
</dbReference>
<comment type="caution">
    <text evidence="8">The sequence shown here is derived from an EMBL/GenBank/DDBJ whole genome shotgun (WGS) entry which is preliminary data.</text>
</comment>
<dbReference type="EC" id="2.7.13.3" evidence="2"/>
<evidence type="ECO:0000313" key="8">
    <source>
        <dbReference type="EMBL" id="GEP43788.1"/>
    </source>
</evidence>